<dbReference type="Pfam" id="PF01556">
    <property type="entry name" value="DnaJ_C"/>
    <property type="match status" value="1"/>
</dbReference>
<dbReference type="Pfam" id="PF00684">
    <property type="entry name" value="DnaJ_CXXCXGXG"/>
    <property type="match status" value="1"/>
</dbReference>
<dbReference type="InterPro" id="IPR002939">
    <property type="entry name" value="DnaJ_C"/>
</dbReference>
<sequence>MHFFGGGGGGGFPFDDFFSHQRREEPEEEVDSTRFYTLLGVDKSTSCADIKKAYRQLAKTKHPDKGGDPAEFQEITHASEILSDPEKRKVYDRYGEKGINQGMSGADTEASSIFDLLSGRGGRRREQSGPRRGEDATHTLKVGLEEIYNGATKKIAINRDRVCQECNGEGGKNAKTCSGCKGRGMVNKLQMIGPNMYTQSVGQCDDCNGTGKTYDAKNRCKTCKGKTIFQERKVIEVTIDKGIPNHHKYSFMGESDEKPGVLPGDLIVIIEEKHHEIFKRKHADLIFIKKITIKEALTGYNFKIPHLDGTEKLIESAPLDIIKPGDIRTVRDLGMPIMRTPFKFGNLFITFEVEFPEPKSLSRQQINELKNLIPGESMDLDEAGTEKHTTIEFDRTHQTENDAKIHSDYKDEEDEDFNDPRFARARNCSGTIF</sequence>
<feature type="region of interest" description="Disordered" evidence="6">
    <location>
        <begin position="396"/>
        <end position="416"/>
    </location>
</feature>
<dbReference type="InterPro" id="IPR008971">
    <property type="entry name" value="HSP40/DnaJ_pept-bd"/>
</dbReference>
<evidence type="ECO:0000313" key="9">
    <source>
        <dbReference type="EMBL" id="CAG9333355.1"/>
    </source>
</evidence>
<dbReference type="FunFam" id="2.60.260.20:FF:000003">
    <property type="entry name" value="DnaJ subfamily A member 2"/>
    <property type="match status" value="1"/>
</dbReference>
<dbReference type="InterPro" id="IPR001623">
    <property type="entry name" value="DnaJ_domain"/>
</dbReference>
<protein>
    <submittedName>
        <fullName evidence="9">Uncharacterized protein</fullName>
    </submittedName>
</protein>
<dbReference type="SUPFAM" id="SSF46565">
    <property type="entry name" value="Chaperone J-domain"/>
    <property type="match status" value="1"/>
</dbReference>
<feature type="domain" description="J" evidence="7">
    <location>
        <begin position="34"/>
        <end position="95"/>
    </location>
</feature>
<dbReference type="CDD" id="cd10747">
    <property type="entry name" value="DnaJ_C"/>
    <property type="match status" value="1"/>
</dbReference>
<dbReference type="CDD" id="cd10719">
    <property type="entry name" value="DnaJ_zf"/>
    <property type="match status" value="1"/>
</dbReference>
<evidence type="ECO:0000259" key="7">
    <source>
        <dbReference type="PROSITE" id="PS50076"/>
    </source>
</evidence>
<keyword evidence="4 5" id="KW-0862">Zinc</keyword>
<dbReference type="AlphaFoldDB" id="A0AAU9KJ45"/>
<evidence type="ECO:0000256" key="5">
    <source>
        <dbReference type="PROSITE-ProRule" id="PRU00546"/>
    </source>
</evidence>
<dbReference type="GO" id="GO:0051082">
    <property type="term" value="F:unfolded protein binding"/>
    <property type="evidence" value="ECO:0007669"/>
    <property type="project" value="InterPro"/>
</dbReference>
<dbReference type="InterPro" id="IPR036410">
    <property type="entry name" value="HSP_DnaJ_Cys-rich_dom_sf"/>
</dbReference>
<evidence type="ECO:0000256" key="6">
    <source>
        <dbReference type="SAM" id="MobiDB-lite"/>
    </source>
</evidence>
<dbReference type="SUPFAM" id="SSF49493">
    <property type="entry name" value="HSP40/DnaJ peptide-binding domain"/>
    <property type="match status" value="2"/>
</dbReference>
<keyword evidence="2" id="KW-0677">Repeat</keyword>
<dbReference type="SUPFAM" id="SSF57938">
    <property type="entry name" value="DnaJ/Hsp40 cysteine-rich domain"/>
    <property type="match status" value="1"/>
</dbReference>
<dbReference type="PRINTS" id="PR00625">
    <property type="entry name" value="JDOMAIN"/>
</dbReference>
<dbReference type="InterPro" id="IPR036869">
    <property type="entry name" value="J_dom_sf"/>
</dbReference>
<dbReference type="Gene3D" id="2.10.230.10">
    <property type="entry name" value="Heat shock protein DnaJ, cysteine-rich domain"/>
    <property type="match status" value="1"/>
</dbReference>
<dbReference type="InterPro" id="IPR044713">
    <property type="entry name" value="DNJA1/2-like"/>
</dbReference>
<dbReference type="PROSITE" id="PS51188">
    <property type="entry name" value="ZF_CR"/>
    <property type="match status" value="1"/>
</dbReference>
<name>A0AAU9KJ45_9CILI</name>
<organism evidence="9 10">
    <name type="scientific">Blepharisma stoltei</name>
    <dbReference type="NCBI Taxonomy" id="1481888"/>
    <lineage>
        <taxon>Eukaryota</taxon>
        <taxon>Sar</taxon>
        <taxon>Alveolata</taxon>
        <taxon>Ciliophora</taxon>
        <taxon>Postciliodesmatophora</taxon>
        <taxon>Heterotrichea</taxon>
        <taxon>Heterotrichida</taxon>
        <taxon>Blepharismidae</taxon>
        <taxon>Blepharisma</taxon>
    </lineage>
</organism>
<dbReference type="GO" id="GO:0006457">
    <property type="term" value="P:protein folding"/>
    <property type="evidence" value="ECO:0007669"/>
    <property type="project" value="InterPro"/>
</dbReference>
<feature type="domain" description="CR-type" evidence="8">
    <location>
        <begin position="150"/>
        <end position="232"/>
    </location>
</feature>
<keyword evidence="1 5" id="KW-0479">Metal-binding</keyword>
<dbReference type="FunFam" id="2.10.230.10:FF:000001">
    <property type="entry name" value="DnaJ subfamily A member 2"/>
    <property type="match status" value="1"/>
</dbReference>
<dbReference type="Gene3D" id="2.60.260.20">
    <property type="entry name" value="Urease metallochaperone UreE, N-terminal domain"/>
    <property type="match status" value="2"/>
</dbReference>
<keyword evidence="10" id="KW-1185">Reference proteome</keyword>
<feature type="zinc finger region" description="CR-type" evidence="5">
    <location>
        <begin position="150"/>
        <end position="232"/>
    </location>
</feature>
<dbReference type="Proteomes" id="UP001162131">
    <property type="component" value="Unassembled WGS sequence"/>
</dbReference>
<evidence type="ECO:0000256" key="4">
    <source>
        <dbReference type="ARBA" id="ARBA00022833"/>
    </source>
</evidence>
<dbReference type="EMBL" id="CAJZBQ010000056">
    <property type="protein sequence ID" value="CAG9333355.1"/>
    <property type="molecule type" value="Genomic_DNA"/>
</dbReference>
<evidence type="ECO:0000259" key="8">
    <source>
        <dbReference type="PROSITE" id="PS51188"/>
    </source>
</evidence>
<dbReference type="SMART" id="SM00271">
    <property type="entry name" value="DnaJ"/>
    <property type="match status" value="1"/>
</dbReference>
<keyword evidence="3 5" id="KW-0863">Zinc-finger</keyword>
<dbReference type="CDD" id="cd06257">
    <property type="entry name" value="DnaJ"/>
    <property type="match status" value="1"/>
</dbReference>
<accession>A0AAU9KJ45</accession>
<comment type="caution">
    <text evidence="9">The sequence shown here is derived from an EMBL/GenBank/DDBJ whole genome shotgun (WGS) entry which is preliminary data.</text>
</comment>
<dbReference type="InterPro" id="IPR001305">
    <property type="entry name" value="HSP_DnaJ_Cys-rich_dom"/>
</dbReference>
<evidence type="ECO:0000256" key="3">
    <source>
        <dbReference type="ARBA" id="ARBA00022771"/>
    </source>
</evidence>
<dbReference type="PANTHER" id="PTHR43888">
    <property type="entry name" value="DNAJ-LIKE-2, ISOFORM A-RELATED"/>
    <property type="match status" value="1"/>
</dbReference>
<evidence type="ECO:0000313" key="10">
    <source>
        <dbReference type="Proteomes" id="UP001162131"/>
    </source>
</evidence>
<proteinExistence type="predicted"/>
<dbReference type="GO" id="GO:0008270">
    <property type="term" value="F:zinc ion binding"/>
    <property type="evidence" value="ECO:0007669"/>
    <property type="project" value="UniProtKB-KW"/>
</dbReference>
<dbReference type="Pfam" id="PF00226">
    <property type="entry name" value="DnaJ"/>
    <property type="match status" value="1"/>
</dbReference>
<reference evidence="9" key="1">
    <citation type="submission" date="2021-09" db="EMBL/GenBank/DDBJ databases">
        <authorList>
            <consortium name="AG Swart"/>
            <person name="Singh M."/>
            <person name="Singh A."/>
            <person name="Seah K."/>
            <person name="Emmerich C."/>
        </authorList>
    </citation>
    <scope>NUCLEOTIDE SEQUENCE</scope>
    <source>
        <strain evidence="9">ATCC30299</strain>
    </source>
</reference>
<evidence type="ECO:0000256" key="2">
    <source>
        <dbReference type="ARBA" id="ARBA00022737"/>
    </source>
</evidence>
<dbReference type="PROSITE" id="PS50076">
    <property type="entry name" value="DNAJ_2"/>
    <property type="match status" value="1"/>
</dbReference>
<evidence type="ECO:0000256" key="1">
    <source>
        <dbReference type="ARBA" id="ARBA00022723"/>
    </source>
</evidence>
<dbReference type="GO" id="GO:0030544">
    <property type="term" value="F:Hsp70 protein binding"/>
    <property type="evidence" value="ECO:0007669"/>
    <property type="project" value="InterPro"/>
</dbReference>
<dbReference type="Gene3D" id="1.10.287.110">
    <property type="entry name" value="DnaJ domain"/>
    <property type="match status" value="1"/>
</dbReference>
<feature type="compositionally biased region" description="Basic and acidic residues" evidence="6">
    <location>
        <begin position="396"/>
        <end position="409"/>
    </location>
</feature>
<gene>
    <name evidence="9" type="ORF">BSTOLATCC_MIC58168</name>
</gene>